<evidence type="ECO:0000313" key="2">
    <source>
        <dbReference type="Proteomes" id="UP000199032"/>
    </source>
</evidence>
<proteinExistence type="predicted"/>
<evidence type="ECO:0000313" key="1">
    <source>
        <dbReference type="EMBL" id="CUS39648.1"/>
    </source>
</evidence>
<dbReference type="STRING" id="1742972.COMA1_80127"/>
<dbReference type="EMBL" id="CZQA01000014">
    <property type="protein sequence ID" value="CUS39648.1"/>
    <property type="molecule type" value="Genomic_DNA"/>
</dbReference>
<gene>
    <name evidence="1" type="ORF">COMA1_80127</name>
</gene>
<protein>
    <submittedName>
        <fullName evidence="1">Uncharacterized protein</fullName>
    </submittedName>
</protein>
<keyword evidence="2" id="KW-1185">Reference proteome</keyword>
<organism evidence="1 2">
    <name type="scientific">Candidatus Nitrospira nitrosa</name>
    <dbReference type="NCBI Taxonomy" id="1742972"/>
    <lineage>
        <taxon>Bacteria</taxon>
        <taxon>Pseudomonadati</taxon>
        <taxon>Nitrospirota</taxon>
        <taxon>Nitrospiria</taxon>
        <taxon>Nitrospirales</taxon>
        <taxon>Nitrospiraceae</taxon>
        <taxon>Nitrospira</taxon>
    </lineage>
</organism>
<dbReference type="Proteomes" id="UP000199032">
    <property type="component" value="Unassembled WGS sequence"/>
</dbReference>
<accession>A0A0S4LSP2</accession>
<reference evidence="1 2" key="1">
    <citation type="submission" date="2015-10" db="EMBL/GenBank/DDBJ databases">
        <authorList>
            <person name="Gilbert D.G."/>
        </authorList>
    </citation>
    <scope>NUCLEOTIDE SEQUENCE [LARGE SCALE GENOMIC DNA]</scope>
    <source>
        <strain evidence="1">COMA1</strain>
    </source>
</reference>
<name>A0A0S4LSP2_9BACT</name>
<dbReference type="AlphaFoldDB" id="A0A0S4LSP2"/>
<sequence length="307" mass="33924">MDMLFMSQKVLNLLPTAVVFTGANRPDKAFDRSRDLSCRTWPRLGRSIAIQKDRESFDSNCLQPESYGFSMALKLARDRGNGEPLSRQFRCKNDPSSCVHVQSLLWTVGYLRQQCADLTNQNWVAENAQFSLARKVTMKLHHVKKVVCAVGLLMVGLAGVPAFAHEDRTPTGSWEGVVQSTTIPLSPLTTLLTFGADGNLAESRRLYLPQSPLGPVLATSGHGEWHRSKDDRFEATIVLLYQGASDHPTSPGVVIGRERVRYRFQLIRGGAQLQGTILVEIHDAAGNIVFSGPGTIEATRIRPQPFP</sequence>